<evidence type="ECO:0000256" key="9">
    <source>
        <dbReference type="ARBA" id="ARBA00023012"/>
    </source>
</evidence>
<dbReference type="PANTHER" id="PTHR45436:SF5">
    <property type="entry name" value="SENSOR HISTIDINE KINASE TRCS"/>
    <property type="match status" value="1"/>
</dbReference>
<dbReference type="AlphaFoldDB" id="A0A4R4FIB4"/>
<dbReference type="SMART" id="SM00388">
    <property type="entry name" value="HisKA"/>
    <property type="match status" value="1"/>
</dbReference>
<dbReference type="InterPro" id="IPR003594">
    <property type="entry name" value="HATPase_dom"/>
</dbReference>
<keyword evidence="7 13" id="KW-0418">Kinase</keyword>
<dbReference type="SUPFAM" id="SSF55874">
    <property type="entry name" value="ATPase domain of HSP90 chaperone/DNA topoisomerase II/histidine kinase"/>
    <property type="match status" value="1"/>
</dbReference>
<comment type="caution">
    <text evidence="13">The sequence shown here is derived from an EMBL/GenBank/DDBJ whole genome shotgun (WGS) entry which is preliminary data.</text>
</comment>
<evidence type="ECO:0000256" key="3">
    <source>
        <dbReference type="ARBA" id="ARBA00012438"/>
    </source>
</evidence>
<dbReference type="PANTHER" id="PTHR45436">
    <property type="entry name" value="SENSOR HISTIDINE KINASE YKOH"/>
    <property type="match status" value="1"/>
</dbReference>
<evidence type="ECO:0000256" key="11">
    <source>
        <dbReference type="SAM" id="Phobius"/>
    </source>
</evidence>
<keyword evidence="8 11" id="KW-1133">Transmembrane helix</keyword>
<dbReference type="Pfam" id="PF00512">
    <property type="entry name" value="HisKA"/>
    <property type="match status" value="1"/>
</dbReference>
<reference evidence="13 14" key="1">
    <citation type="journal article" date="2016" name="Nat. Microbiol.">
        <title>The Mouse Intestinal Bacterial Collection (miBC) provides host-specific insight into cultured diversity and functional potential of the gut microbiota.</title>
        <authorList>
            <person name="Lagkouvardos I."/>
            <person name="Pukall R."/>
            <person name="Abt B."/>
            <person name="Foesel B.U."/>
            <person name="Meier-Kolthoff J.P."/>
            <person name="Kumar N."/>
            <person name="Bresciani A."/>
            <person name="Martinez I."/>
            <person name="Just S."/>
            <person name="Ziegler C."/>
            <person name="Brugiroux S."/>
            <person name="Garzetti D."/>
            <person name="Wenning M."/>
            <person name="Bui T.P."/>
            <person name="Wang J."/>
            <person name="Hugenholtz F."/>
            <person name="Plugge C.M."/>
            <person name="Peterson D.A."/>
            <person name="Hornef M.W."/>
            <person name="Baines J.F."/>
            <person name="Smidt H."/>
            <person name="Walter J."/>
            <person name="Kristiansen K."/>
            <person name="Nielsen H.B."/>
            <person name="Haller D."/>
            <person name="Overmann J."/>
            <person name="Stecher B."/>
            <person name="Clavel T."/>
        </authorList>
    </citation>
    <scope>NUCLEOTIDE SEQUENCE [LARGE SCALE GENOMIC DNA]</scope>
    <source>
        <strain evidence="13 14">DSM 28560</strain>
    </source>
</reference>
<dbReference type="Gene3D" id="1.10.287.130">
    <property type="match status" value="1"/>
</dbReference>
<name>A0A4R4FIB4_9FIRM</name>
<dbReference type="CDD" id="cd00082">
    <property type="entry name" value="HisKA"/>
    <property type="match status" value="1"/>
</dbReference>
<evidence type="ECO:0000256" key="7">
    <source>
        <dbReference type="ARBA" id="ARBA00022777"/>
    </source>
</evidence>
<dbReference type="Gene3D" id="3.30.565.10">
    <property type="entry name" value="Histidine kinase-like ATPase, C-terminal domain"/>
    <property type="match status" value="1"/>
</dbReference>
<evidence type="ECO:0000256" key="10">
    <source>
        <dbReference type="ARBA" id="ARBA00023136"/>
    </source>
</evidence>
<keyword evidence="5" id="KW-0808">Transferase</keyword>
<accession>A0A4R4FIB4</accession>
<proteinExistence type="predicted"/>
<dbReference type="InterPro" id="IPR005467">
    <property type="entry name" value="His_kinase_dom"/>
</dbReference>
<keyword evidence="14" id="KW-1185">Reference proteome</keyword>
<evidence type="ECO:0000256" key="8">
    <source>
        <dbReference type="ARBA" id="ARBA00022989"/>
    </source>
</evidence>
<keyword evidence="6 11" id="KW-0812">Transmembrane</keyword>
<evidence type="ECO:0000313" key="14">
    <source>
        <dbReference type="Proteomes" id="UP000295710"/>
    </source>
</evidence>
<dbReference type="PROSITE" id="PS50109">
    <property type="entry name" value="HIS_KIN"/>
    <property type="match status" value="1"/>
</dbReference>
<keyword evidence="9" id="KW-0902">Two-component regulatory system</keyword>
<dbReference type="SMART" id="SM00387">
    <property type="entry name" value="HATPase_c"/>
    <property type="match status" value="1"/>
</dbReference>
<evidence type="ECO:0000256" key="4">
    <source>
        <dbReference type="ARBA" id="ARBA00022553"/>
    </source>
</evidence>
<dbReference type="InterPro" id="IPR036890">
    <property type="entry name" value="HATPase_C_sf"/>
</dbReference>
<evidence type="ECO:0000256" key="5">
    <source>
        <dbReference type="ARBA" id="ARBA00022679"/>
    </source>
</evidence>
<dbReference type="FunFam" id="1.10.287.130:FF:000001">
    <property type="entry name" value="Two-component sensor histidine kinase"/>
    <property type="match status" value="1"/>
</dbReference>
<comment type="catalytic activity">
    <reaction evidence="1">
        <text>ATP + protein L-histidine = ADP + protein N-phospho-L-histidine.</text>
        <dbReference type="EC" id="2.7.13.3"/>
    </reaction>
</comment>
<feature type="transmembrane region" description="Helical" evidence="11">
    <location>
        <begin position="176"/>
        <end position="197"/>
    </location>
</feature>
<dbReference type="PROSITE" id="PS51257">
    <property type="entry name" value="PROKAR_LIPOPROTEIN"/>
    <property type="match status" value="1"/>
</dbReference>
<evidence type="ECO:0000256" key="2">
    <source>
        <dbReference type="ARBA" id="ARBA00004370"/>
    </source>
</evidence>
<evidence type="ECO:0000256" key="1">
    <source>
        <dbReference type="ARBA" id="ARBA00000085"/>
    </source>
</evidence>
<protein>
    <recommendedName>
        <fullName evidence="3">histidine kinase</fullName>
        <ecNumber evidence="3">2.7.13.3</ecNumber>
    </recommendedName>
</protein>
<dbReference type="CDD" id="cd00075">
    <property type="entry name" value="HATPase"/>
    <property type="match status" value="1"/>
</dbReference>
<feature type="domain" description="Histidine kinase" evidence="12">
    <location>
        <begin position="217"/>
        <end position="433"/>
    </location>
</feature>
<dbReference type="InterPro" id="IPR036097">
    <property type="entry name" value="HisK_dim/P_sf"/>
</dbReference>
<dbReference type="InterPro" id="IPR050428">
    <property type="entry name" value="TCS_sensor_his_kinase"/>
</dbReference>
<keyword evidence="4" id="KW-0597">Phosphoprotein</keyword>
<evidence type="ECO:0000256" key="6">
    <source>
        <dbReference type="ARBA" id="ARBA00022692"/>
    </source>
</evidence>
<dbReference type="EC" id="2.7.13.3" evidence="3"/>
<dbReference type="EMBL" id="SMMX01000001">
    <property type="protein sequence ID" value="TDA23467.1"/>
    <property type="molecule type" value="Genomic_DNA"/>
</dbReference>
<dbReference type="InterPro" id="IPR004358">
    <property type="entry name" value="Sig_transdc_His_kin-like_C"/>
</dbReference>
<evidence type="ECO:0000259" key="12">
    <source>
        <dbReference type="PROSITE" id="PS50109"/>
    </source>
</evidence>
<dbReference type="InterPro" id="IPR003661">
    <property type="entry name" value="HisK_dim/P_dom"/>
</dbReference>
<dbReference type="RefSeq" id="WP_132274395.1">
    <property type="nucleotide sequence ID" value="NZ_JAOBST010000027.1"/>
</dbReference>
<comment type="subcellular location">
    <subcellularLocation>
        <location evidence="2">Membrane</location>
    </subcellularLocation>
</comment>
<dbReference type="PRINTS" id="PR00344">
    <property type="entry name" value="BCTRLSENSOR"/>
</dbReference>
<organism evidence="13 14">
    <name type="scientific">Extibacter muris</name>
    <dbReference type="NCBI Taxonomy" id="1796622"/>
    <lineage>
        <taxon>Bacteria</taxon>
        <taxon>Bacillati</taxon>
        <taxon>Bacillota</taxon>
        <taxon>Clostridia</taxon>
        <taxon>Lachnospirales</taxon>
        <taxon>Lachnospiraceae</taxon>
        <taxon>Extibacter</taxon>
    </lineage>
</organism>
<dbReference type="SUPFAM" id="SSF47384">
    <property type="entry name" value="Homodimeric domain of signal transducing histidine kinase"/>
    <property type="match status" value="1"/>
</dbReference>
<keyword evidence="10 11" id="KW-0472">Membrane</keyword>
<dbReference type="GO" id="GO:0005886">
    <property type="term" value="C:plasma membrane"/>
    <property type="evidence" value="ECO:0007669"/>
    <property type="project" value="TreeGrafter"/>
</dbReference>
<dbReference type="Proteomes" id="UP000295710">
    <property type="component" value="Unassembled WGS sequence"/>
</dbReference>
<dbReference type="GO" id="GO:0000155">
    <property type="term" value="F:phosphorelay sensor kinase activity"/>
    <property type="evidence" value="ECO:0007669"/>
    <property type="project" value="InterPro"/>
</dbReference>
<sequence>MIHKLRKKLTLAYTVTIGIVLACVLSVILYTTEKSITGRNIENFKKNVAELSEQLQNGSSISQAWLAVQETENALIIHIEENAVPFLFPGSYAALTDRGRLIEQAKEMARSQQVDVDMPPVSTSLQETGILSIAGSHKDTYLAYVMVVPTRNEGFKSLVVLHDNRQTKAQITNGRILFLITGLFGIAAIFLVSWLFVGHSLKPLARNRERQNEFIAAASHELRSPLAVIQASSSAILTDFSKAEGFLSVIQKECQRMGRLVNDMLVLASADTKGWQIAREQIDMDTLLLDVYEHYEPLCASRHAILKLTLPDTPLPPVLGDRERLEQILAILIDNAIAYALPEDCRCASPSIELSAWETRHHLCISVADHGPGIAEADRTRAFDRFFRSDHSRKDKSHFGLGLSVAKELAHLHGGSLTLADTPGGGCTFLLKI</sequence>
<dbReference type="Pfam" id="PF02518">
    <property type="entry name" value="HATPase_c"/>
    <property type="match status" value="1"/>
</dbReference>
<feature type="transmembrane region" description="Helical" evidence="11">
    <location>
        <begin position="12"/>
        <end position="30"/>
    </location>
</feature>
<evidence type="ECO:0000313" key="13">
    <source>
        <dbReference type="EMBL" id="TDA23467.1"/>
    </source>
</evidence>
<gene>
    <name evidence="13" type="ORF">E1963_01660</name>
</gene>